<reference evidence="1 2" key="1">
    <citation type="submission" date="2016-11" db="EMBL/GenBank/DDBJ databases">
        <title>Whole Genome Sequencing of Mucilaginibacter polytrichastri RG4-7(T) isolated from the moss sample.</title>
        <authorList>
            <person name="Li Y."/>
        </authorList>
    </citation>
    <scope>NUCLEOTIDE SEQUENCE [LARGE SCALE GENOMIC DNA]</scope>
    <source>
        <strain evidence="1 2">RG4-7</strain>
    </source>
</reference>
<evidence type="ECO:0000313" key="2">
    <source>
        <dbReference type="Proteomes" id="UP000186720"/>
    </source>
</evidence>
<dbReference type="Proteomes" id="UP000186720">
    <property type="component" value="Unassembled WGS sequence"/>
</dbReference>
<dbReference type="Gene3D" id="2.40.160.50">
    <property type="entry name" value="membrane protein fhac: a member of the omp85/tpsb transporter family"/>
    <property type="match status" value="1"/>
</dbReference>
<accession>A0A1Q6A3F0</accession>
<name>A0A1Q6A3F0_9SPHI</name>
<proteinExistence type="predicted"/>
<dbReference type="RefSeq" id="WP_083627462.1">
    <property type="nucleotide sequence ID" value="NZ_FPAM01000011.1"/>
</dbReference>
<protein>
    <recommendedName>
        <fullName evidence="3">Bacterial surface antigen (D15) domain-containing protein</fullName>
    </recommendedName>
</protein>
<evidence type="ECO:0008006" key="3">
    <source>
        <dbReference type="Google" id="ProtNLM"/>
    </source>
</evidence>
<sequence>MGRASVFTFLVLVICCFAGRLRAQGNKGIPIIHYPLNDSIIVLKDSVPQKDVYDVFKRLMNKRKLKVPHNDSITSKPIMSVIPAIGYTLTSGFAVSLAGNIAFRLDSISRISTVTASAAFSSKKQITIPIQSSIWLKNGKYVLIGDYRFYKYPQSTFGLGSNTKQTDENPMNFNYIRFYEILLRKITGNLYAGGGYIVDYYANISQKGLKSGAPSAYANYGMSTHSVSSGITLNGLFDSRDNSINASKGTYAAMQFRDNYRFWGSNTGWRSLILDVRKYFRFPASSENVLAFWSYNWIVLDGNPPYLNLPANGWDSYSSTGRGYIQGRFRGAQMVYLETEYRFRISANGLLGGVVFANAQSFSGVPGSKLQAIQPAFGPGIRLKLNKVSKTNICIDYGIGTQGSKGLFVNVGEAF</sequence>
<evidence type="ECO:0000313" key="1">
    <source>
        <dbReference type="EMBL" id="OKS88537.1"/>
    </source>
</evidence>
<dbReference type="AlphaFoldDB" id="A0A1Q6A3F0"/>
<dbReference type="STRING" id="1302689.RG47T_4006"/>
<gene>
    <name evidence="1" type="ORF">RG47T_4006</name>
</gene>
<organism evidence="1 2">
    <name type="scientific">Mucilaginibacter polytrichastri</name>
    <dbReference type="NCBI Taxonomy" id="1302689"/>
    <lineage>
        <taxon>Bacteria</taxon>
        <taxon>Pseudomonadati</taxon>
        <taxon>Bacteroidota</taxon>
        <taxon>Sphingobacteriia</taxon>
        <taxon>Sphingobacteriales</taxon>
        <taxon>Sphingobacteriaceae</taxon>
        <taxon>Mucilaginibacter</taxon>
    </lineage>
</organism>
<keyword evidence="2" id="KW-1185">Reference proteome</keyword>
<dbReference type="OrthoDB" id="621220at2"/>
<dbReference type="EMBL" id="MPPL01000001">
    <property type="protein sequence ID" value="OKS88537.1"/>
    <property type="molecule type" value="Genomic_DNA"/>
</dbReference>
<comment type="caution">
    <text evidence="1">The sequence shown here is derived from an EMBL/GenBank/DDBJ whole genome shotgun (WGS) entry which is preliminary data.</text>
</comment>